<dbReference type="PANTHER" id="PTHR46543:SF1">
    <property type="entry name" value="ZINC FINGER CCHC DOMAIN-CONTAINING PROTEIN 7"/>
    <property type="match status" value="1"/>
</dbReference>
<dbReference type="GO" id="GO:0071038">
    <property type="term" value="P:TRAMP-dependent tRNA surveillance pathway"/>
    <property type="evidence" value="ECO:0007669"/>
    <property type="project" value="TreeGrafter"/>
</dbReference>
<dbReference type="GO" id="GO:0008270">
    <property type="term" value="F:zinc ion binding"/>
    <property type="evidence" value="ECO:0007669"/>
    <property type="project" value="UniProtKB-KW"/>
</dbReference>
<feature type="compositionally biased region" description="Low complexity" evidence="8">
    <location>
        <begin position="373"/>
        <end position="384"/>
    </location>
</feature>
<evidence type="ECO:0000256" key="3">
    <source>
        <dbReference type="ARBA" id="ARBA00022737"/>
    </source>
</evidence>
<feature type="compositionally biased region" description="Acidic residues" evidence="8">
    <location>
        <begin position="603"/>
        <end position="612"/>
    </location>
</feature>
<dbReference type="Gene3D" id="4.10.60.10">
    <property type="entry name" value="Zinc finger, CCHC-type"/>
    <property type="match status" value="2"/>
</dbReference>
<feature type="compositionally biased region" description="Pro residues" evidence="8">
    <location>
        <begin position="661"/>
        <end position="671"/>
    </location>
</feature>
<dbReference type="GO" id="GO:0031499">
    <property type="term" value="C:TRAMP complex"/>
    <property type="evidence" value="ECO:0007669"/>
    <property type="project" value="TreeGrafter"/>
</dbReference>
<name>A0AAE0X6M7_9PEZI</name>
<dbReference type="SMART" id="SM00343">
    <property type="entry name" value="ZnF_C2HC"/>
    <property type="match status" value="4"/>
</dbReference>
<proteinExistence type="predicted"/>
<feature type="compositionally biased region" description="Low complexity" evidence="8">
    <location>
        <begin position="48"/>
        <end position="63"/>
    </location>
</feature>
<protein>
    <recommendedName>
        <fullName evidence="9">CCHC-type domain-containing protein</fullName>
    </recommendedName>
</protein>
<keyword evidence="5" id="KW-0862">Zinc</keyword>
<comment type="subcellular location">
    <subcellularLocation>
        <location evidence="1">Nucleus</location>
    </subcellularLocation>
</comment>
<dbReference type="SUPFAM" id="SSF57756">
    <property type="entry name" value="Retrovirus zinc finger-like domains"/>
    <property type="match status" value="1"/>
</dbReference>
<dbReference type="InterPro" id="IPR036875">
    <property type="entry name" value="Znf_CCHC_sf"/>
</dbReference>
<feature type="domain" description="CCHC-type" evidence="9">
    <location>
        <begin position="456"/>
        <end position="473"/>
    </location>
</feature>
<feature type="compositionally biased region" description="Polar residues" evidence="8">
    <location>
        <begin position="620"/>
        <end position="635"/>
    </location>
</feature>
<keyword evidence="4 7" id="KW-0863">Zinc-finger</keyword>
<dbReference type="GO" id="GO:0071037">
    <property type="term" value="P:nuclear polyadenylation-dependent snRNA catabolic process"/>
    <property type="evidence" value="ECO:0007669"/>
    <property type="project" value="TreeGrafter"/>
</dbReference>
<feature type="compositionally biased region" description="Low complexity" evidence="8">
    <location>
        <begin position="650"/>
        <end position="660"/>
    </location>
</feature>
<keyword evidence="6" id="KW-0539">Nucleus</keyword>
<reference evidence="10" key="2">
    <citation type="submission" date="2023-06" db="EMBL/GenBank/DDBJ databases">
        <authorList>
            <consortium name="Lawrence Berkeley National Laboratory"/>
            <person name="Haridas S."/>
            <person name="Hensen N."/>
            <person name="Bonometti L."/>
            <person name="Westerberg I."/>
            <person name="Brannstrom I.O."/>
            <person name="Guillou S."/>
            <person name="Cros-Aarteil S."/>
            <person name="Calhoun S."/>
            <person name="Kuo A."/>
            <person name="Mondo S."/>
            <person name="Pangilinan J."/>
            <person name="Riley R."/>
            <person name="Labutti K."/>
            <person name="Andreopoulos B."/>
            <person name="Lipzen A."/>
            <person name="Chen C."/>
            <person name="Yanf M."/>
            <person name="Daum C."/>
            <person name="Ng V."/>
            <person name="Clum A."/>
            <person name="Steindorff A."/>
            <person name="Ohm R."/>
            <person name="Martin F."/>
            <person name="Silar P."/>
            <person name="Natvig D."/>
            <person name="Lalanne C."/>
            <person name="Gautier V."/>
            <person name="Ament-Velasquez S.L."/>
            <person name="Kruys A."/>
            <person name="Hutchinson M.I."/>
            <person name="Powell A.J."/>
            <person name="Barry K."/>
            <person name="Miller A.N."/>
            <person name="Grigoriev I.V."/>
            <person name="Debuchy R."/>
            <person name="Gladieux P."/>
            <person name="Thoren M.H."/>
            <person name="Johannesson H."/>
        </authorList>
    </citation>
    <scope>NUCLEOTIDE SEQUENCE</scope>
    <source>
        <strain evidence="10">CBS 314.62</strain>
    </source>
</reference>
<feature type="compositionally biased region" description="Polar residues" evidence="8">
    <location>
        <begin position="236"/>
        <end position="251"/>
    </location>
</feature>
<accession>A0AAE0X6M7</accession>
<dbReference type="InterPro" id="IPR001878">
    <property type="entry name" value="Znf_CCHC"/>
</dbReference>
<dbReference type="AlphaFoldDB" id="A0AAE0X6M7"/>
<dbReference type="Proteomes" id="UP001270362">
    <property type="component" value="Unassembled WGS sequence"/>
</dbReference>
<feature type="compositionally biased region" description="Acidic residues" evidence="8">
    <location>
        <begin position="395"/>
        <end position="404"/>
    </location>
</feature>
<evidence type="ECO:0000256" key="8">
    <source>
        <dbReference type="SAM" id="MobiDB-lite"/>
    </source>
</evidence>
<dbReference type="InterPro" id="IPR051644">
    <property type="entry name" value="TRAMP_AT-DNA-binding"/>
</dbReference>
<evidence type="ECO:0000256" key="5">
    <source>
        <dbReference type="ARBA" id="ARBA00022833"/>
    </source>
</evidence>
<gene>
    <name evidence="10" type="ORF">B0T22DRAFT_430247</name>
</gene>
<keyword evidence="11" id="KW-1185">Reference proteome</keyword>
<reference evidence="10" key="1">
    <citation type="journal article" date="2023" name="Mol. Phylogenet. Evol.">
        <title>Genome-scale phylogeny and comparative genomics of the fungal order Sordariales.</title>
        <authorList>
            <person name="Hensen N."/>
            <person name="Bonometti L."/>
            <person name="Westerberg I."/>
            <person name="Brannstrom I.O."/>
            <person name="Guillou S."/>
            <person name="Cros-Aarteil S."/>
            <person name="Calhoun S."/>
            <person name="Haridas S."/>
            <person name="Kuo A."/>
            <person name="Mondo S."/>
            <person name="Pangilinan J."/>
            <person name="Riley R."/>
            <person name="LaButti K."/>
            <person name="Andreopoulos B."/>
            <person name="Lipzen A."/>
            <person name="Chen C."/>
            <person name="Yan M."/>
            <person name="Daum C."/>
            <person name="Ng V."/>
            <person name="Clum A."/>
            <person name="Steindorff A."/>
            <person name="Ohm R.A."/>
            <person name="Martin F."/>
            <person name="Silar P."/>
            <person name="Natvig D.O."/>
            <person name="Lalanne C."/>
            <person name="Gautier V."/>
            <person name="Ament-Velasquez S.L."/>
            <person name="Kruys A."/>
            <person name="Hutchinson M.I."/>
            <person name="Powell A.J."/>
            <person name="Barry K."/>
            <person name="Miller A.N."/>
            <person name="Grigoriev I.V."/>
            <person name="Debuchy R."/>
            <person name="Gladieux P."/>
            <person name="Hiltunen Thoren M."/>
            <person name="Johannesson H."/>
        </authorList>
    </citation>
    <scope>NUCLEOTIDE SEQUENCE</scope>
    <source>
        <strain evidence="10">CBS 314.62</strain>
    </source>
</reference>
<evidence type="ECO:0000259" key="9">
    <source>
        <dbReference type="PROSITE" id="PS50158"/>
    </source>
</evidence>
<dbReference type="GO" id="GO:0071035">
    <property type="term" value="P:nuclear polyadenylation-dependent rRNA catabolic process"/>
    <property type="evidence" value="ECO:0007669"/>
    <property type="project" value="TreeGrafter"/>
</dbReference>
<evidence type="ECO:0000256" key="2">
    <source>
        <dbReference type="ARBA" id="ARBA00022723"/>
    </source>
</evidence>
<feature type="region of interest" description="Disordered" evidence="8">
    <location>
        <begin position="373"/>
        <end position="404"/>
    </location>
</feature>
<organism evidence="10 11">
    <name type="scientific">Podospora appendiculata</name>
    <dbReference type="NCBI Taxonomy" id="314037"/>
    <lineage>
        <taxon>Eukaryota</taxon>
        <taxon>Fungi</taxon>
        <taxon>Dikarya</taxon>
        <taxon>Ascomycota</taxon>
        <taxon>Pezizomycotina</taxon>
        <taxon>Sordariomycetes</taxon>
        <taxon>Sordariomycetidae</taxon>
        <taxon>Sordariales</taxon>
        <taxon>Podosporaceae</taxon>
        <taxon>Podospora</taxon>
    </lineage>
</organism>
<comment type="caution">
    <text evidence="10">The sequence shown here is derived from an EMBL/GenBank/DDBJ whole genome shotgun (WGS) entry which is preliminary data.</text>
</comment>
<dbReference type="PANTHER" id="PTHR46543">
    <property type="entry name" value="ZINC FINGER CCHC DOMAIN-CONTAINING PROTEIN 7"/>
    <property type="match status" value="1"/>
</dbReference>
<feature type="domain" description="CCHC-type" evidence="9">
    <location>
        <begin position="521"/>
        <end position="534"/>
    </location>
</feature>
<evidence type="ECO:0000256" key="1">
    <source>
        <dbReference type="ARBA" id="ARBA00004123"/>
    </source>
</evidence>
<dbReference type="EMBL" id="JAULSO010000003">
    <property type="protein sequence ID" value="KAK3686066.1"/>
    <property type="molecule type" value="Genomic_DNA"/>
</dbReference>
<feature type="region of interest" description="Disordered" evidence="8">
    <location>
        <begin position="1"/>
        <end position="80"/>
    </location>
</feature>
<feature type="region of interest" description="Disordered" evidence="8">
    <location>
        <begin position="603"/>
        <end position="711"/>
    </location>
</feature>
<dbReference type="GO" id="GO:0071036">
    <property type="term" value="P:nuclear polyadenylation-dependent snoRNA catabolic process"/>
    <property type="evidence" value="ECO:0007669"/>
    <property type="project" value="TreeGrafter"/>
</dbReference>
<keyword evidence="3" id="KW-0677">Repeat</keyword>
<dbReference type="GO" id="GO:0003723">
    <property type="term" value="F:RNA binding"/>
    <property type="evidence" value="ECO:0007669"/>
    <property type="project" value="TreeGrafter"/>
</dbReference>
<dbReference type="GO" id="GO:0071031">
    <property type="term" value="P:nuclear mRNA surveillance of mRNA 3'-end processing"/>
    <property type="evidence" value="ECO:0007669"/>
    <property type="project" value="TreeGrafter"/>
</dbReference>
<evidence type="ECO:0000256" key="4">
    <source>
        <dbReference type="ARBA" id="ARBA00022771"/>
    </source>
</evidence>
<evidence type="ECO:0000256" key="6">
    <source>
        <dbReference type="ARBA" id="ARBA00023242"/>
    </source>
</evidence>
<dbReference type="GO" id="GO:0071039">
    <property type="term" value="P:nuclear polyadenylation-dependent CUT catabolic process"/>
    <property type="evidence" value="ECO:0007669"/>
    <property type="project" value="TreeGrafter"/>
</dbReference>
<evidence type="ECO:0000256" key="7">
    <source>
        <dbReference type="PROSITE-ProRule" id="PRU00047"/>
    </source>
</evidence>
<dbReference type="PROSITE" id="PS50158">
    <property type="entry name" value="ZF_CCHC"/>
    <property type="match status" value="2"/>
</dbReference>
<feature type="region of interest" description="Disordered" evidence="8">
    <location>
        <begin position="219"/>
        <end position="251"/>
    </location>
</feature>
<feature type="compositionally biased region" description="Gly residues" evidence="8">
    <location>
        <begin position="696"/>
        <end position="711"/>
    </location>
</feature>
<sequence>MSSSESSAGRKRPAAGADTRTSFKKSRVDSPGQANRSAELDEGEIREGNGVSSSGSPESNESVAEVPRTGHVGWNRGAGTGLRTSFAGLGKSNLGKSSGLSQSLLDSSAPQAALSSDDEPETRVTDSWIKPAGFLHFKKRPHPNRGDSWQSRFETWAEVLIGLNKEKEGVRDPLLLQEAWYHWLDNQTLISIPRRADAQKQSGARKLAPEKLQEMLSWAESAQPARAPEQGASKANVKTSAPSTKLKPSSWTLPPIPADPYEHYGLNVKDHDGWKARFAQWCQALIFLNHGRIDVKQNQIDRKCVEAYSKWIGTDNMLSKNKTSAARRAANEYVDGGKGVISALAASVTFSDEVPETVKWAYLLRETKAEPTPITAAPPEAIATDGQANGRAEAGEDEDEDDHDEFQQTYFPGLSSADKLCMMCASHDHTSVECPELTCRFCHEQDHPSYNCPTRRRCSKCKQLGHLQKDCREKLSLAQEEMECAFCQSRDHTDALCVDLWRSWSPNPIDIHRVNALPVYCYTCGHEGHYGPDCGLNPDPKGTAWDTWSQANCDQYLDAECAQVAIAFNLPAGAVVDFGTYDERPSFGGKNIVPQRHKHIVFESEEDDDENEGFIRPPVQSKTRSGITIGFNTGHNGDANYDAKRGGGRRNNNNTTNGRNPPLPPGPPPQDFLPQRRSNARGGGNPGRGRGRGRGGRGGGGGGGGGKRGFS</sequence>
<evidence type="ECO:0000313" key="10">
    <source>
        <dbReference type="EMBL" id="KAK3686066.1"/>
    </source>
</evidence>
<keyword evidence="2" id="KW-0479">Metal-binding</keyword>
<evidence type="ECO:0000313" key="11">
    <source>
        <dbReference type="Proteomes" id="UP001270362"/>
    </source>
</evidence>